<dbReference type="Pfam" id="PF00266">
    <property type="entry name" value="Aminotran_5"/>
    <property type="match status" value="1"/>
</dbReference>
<dbReference type="eggNOG" id="COG0520">
    <property type="taxonomic scope" value="Bacteria"/>
</dbReference>
<evidence type="ECO:0000259" key="2">
    <source>
        <dbReference type="Pfam" id="PF00266"/>
    </source>
</evidence>
<dbReference type="KEGG" id="cyj:Cyan7822_0165"/>
<keyword evidence="3" id="KW-0808">Transferase</keyword>
<dbReference type="InterPro" id="IPR000192">
    <property type="entry name" value="Aminotrans_V_dom"/>
</dbReference>
<dbReference type="Gene3D" id="3.90.1150.10">
    <property type="entry name" value="Aspartate Aminotransferase, domain 1"/>
    <property type="match status" value="1"/>
</dbReference>
<dbReference type="RefSeq" id="WP_013320326.1">
    <property type="nucleotide sequence ID" value="NC_014501.1"/>
</dbReference>
<dbReference type="InterPro" id="IPR015424">
    <property type="entry name" value="PyrdxlP-dep_Trfase"/>
</dbReference>
<name>E0UIM2_GLOV7</name>
<keyword evidence="4" id="KW-1185">Reference proteome</keyword>
<dbReference type="InterPro" id="IPR015421">
    <property type="entry name" value="PyrdxlP-dep_Trfase_major"/>
</dbReference>
<dbReference type="PANTHER" id="PTHR43092:SF2">
    <property type="entry name" value="HERCYNYLCYSTEINE SULFOXIDE LYASE"/>
    <property type="match status" value="1"/>
</dbReference>
<dbReference type="InterPro" id="IPR015422">
    <property type="entry name" value="PyrdxlP-dep_Trfase_small"/>
</dbReference>
<protein>
    <submittedName>
        <fullName evidence="3">Aminotransferase class V</fullName>
    </submittedName>
</protein>
<dbReference type="Gene3D" id="3.40.640.10">
    <property type="entry name" value="Type I PLP-dependent aspartate aminotransferase-like (Major domain)"/>
    <property type="match status" value="1"/>
</dbReference>
<evidence type="ECO:0000313" key="3">
    <source>
        <dbReference type="EMBL" id="ADN12216.1"/>
    </source>
</evidence>
<dbReference type="SUPFAM" id="SSF53383">
    <property type="entry name" value="PLP-dependent transferases"/>
    <property type="match status" value="1"/>
</dbReference>
<dbReference type="Proteomes" id="UP000008206">
    <property type="component" value="Chromosome"/>
</dbReference>
<accession>E0UIM2</accession>
<dbReference type="OrthoDB" id="9804366at2"/>
<dbReference type="STRING" id="497965.Cyan7822_0165"/>
<evidence type="ECO:0000256" key="1">
    <source>
        <dbReference type="ARBA" id="ARBA00022898"/>
    </source>
</evidence>
<dbReference type="PANTHER" id="PTHR43092">
    <property type="entry name" value="L-CYSTEINE DESULFHYDRASE"/>
    <property type="match status" value="1"/>
</dbReference>
<dbReference type="EMBL" id="CP002198">
    <property type="protein sequence ID" value="ADN12216.1"/>
    <property type="molecule type" value="Genomic_DNA"/>
</dbReference>
<keyword evidence="1" id="KW-0663">Pyridoxal phosphate</keyword>
<dbReference type="GO" id="GO:0008483">
    <property type="term" value="F:transaminase activity"/>
    <property type="evidence" value="ECO:0007669"/>
    <property type="project" value="UniProtKB-KW"/>
</dbReference>
<keyword evidence="3" id="KW-0032">Aminotransferase</keyword>
<feature type="domain" description="Aminotransferase class V" evidence="2">
    <location>
        <begin position="54"/>
        <end position="372"/>
    </location>
</feature>
<organism evidence="3 4">
    <name type="scientific">Gloeothece verrucosa (strain PCC 7822)</name>
    <name type="common">Cyanothece sp. (strain PCC 7822)</name>
    <dbReference type="NCBI Taxonomy" id="497965"/>
    <lineage>
        <taxon>Bacteria</taxon>
        <taxon>Bacillati</taxon>
        <taxon>Cyanobacteriota</taxon>
        <taxon>Cyanophyceae</taxon>
        <taxon>Oscillatoriophycideae</taxon>
        <taxon>Chroococcales</taxon>
        <taxon>Aphanothecaceae</taxon>
        <taxon>Gloeothece</taxon>
        <taxon>Gloeothece verrucosa</taxon>
    </lineage>
</organism>
<proteinExistence type="predicted"/>
<sequence>MQHYWLLDKNIYFLNHGSYGAAPIPVLEYQQSLRERLERQPLEFVARDLEGLNKAARVELAAFIGADAEDLAFIPNATFGVNTILRSLTFKPGEEILITNHTYNACRNAVEFIANRTGAKVVVAEVPFPVESFEQVTEAILARVSPQTKLALLDHVTSATALIFPIETLVKELANRGVDTLVDGAHAPGFIPLNINKIGAAYYTGNCHKWLFAPKGAGFLQVRPDKQAQIRPLVISHGANSPRTDQSRFRLEFDWMGTDDPTAYLSVPKAIQFIESLLPGGWAELWEHNHQRVLEARKIVAQALEVPLPCPDEMIGAMACISLENLSLLGQDLYNKLLKEFNIEVPIIPWFSGQQYVRISAQVYNTIEQYQYLAEVLSNYLKKTRTRKSS</sequence>
<dbReference type="AlphaFoldDB" id="E0UIM2"/>
<dbReference type="HOGENOM" id="CLU_003433_3_1_3"/>
<reference evidence="4" key="1">
    <citation type="journal article" date="2011" name="MBio">
        <title>Novel metabolic attributes of the genus Cyanothece, comprising a group of unicellular nitrogen-fixing Cyanobacteria.</title>
        <authorList>
            <person name="Bandyopadhyay A."/>
            <person name="Elvitigala T."/>
            <person name="Welsh E."/>
            <person name="Stockel J."/>
            <person name="Liberton M."/>
            <person name="Min H."/>
            <person name="Sherman L.A."/>
            <person name="Pakrasi H.B."/>
        </authorList>
    </citation>
    <scope>NUCLEOTIDE SEQUENCE [LARGE SCALE GENOMIC DNA]</scope>
    <source>
        <strain evidence="4">PCC 7822</strain>
    </source>
</reference>
<evidence type="ECO:0000313" key="4">
    <source>
        <dbReference type="Proteomes" id="UP000008206"/>
    </source>
</evidence>
<gene>
    <name evidence="3" type="ordered locus">Cyan7822_0165</name>
</gene>